<reference evidence="2" key="1">
    <citation type="submission" date="2023-12" db="EMBL/GenBank/DDBJ databases">
        <title>Genome assembly of Anisodus tanguticus.</title>
        <authorList>
            <person name="Wang Y.-J."/>
        </authorList>
    </citation>
    <scope>NUCLEOTIDE SEQUENCE</scope>
    <source>
        <strain evidence="2">KB-2021</strain>
        <tissue evidence="2">Leaf</tissue>
    </source>
</reference>
<dbReference type="Proteomes" id="UP001291623">
    <property type="component" value="Unassembled WGS sequence"/>
</dbReference>
<keyword evidence="3" id="KW-1185">Reference proteome</keyword>
<dbReference type="EMBL" id="JAVYJV010000012">
    <property type="protein sequence ID" value="KAK4357826.1"/>
    <property type="molecule type" value="Genomic_DNA"/>
</dbReference>
<evidence type="ECO:0000313" key="2">
    <source>
        <dbReference type="EMBL" id="KAK4357826.1"/>
    </source>
</evidence>
<feature type="region of interest" description="Disordered" evidence="1">
    <location>
        <begin position="1"/>
        <end position="25"/>
    </location>
</feature>
<gene>
    <name evidence="2" type="ORF">RND71_023436</name>
</gene>
<name>A0AAE1RTW2_9SOLA</name>
<protein>
    <submittedName>
        <fullName evidence="2">Uncharacterized protein</fullName>
    </submittedName>
</protein>
<evidence type="ECO:0000313" key="3">
    <source>
        <dbReference type="Proteomes" id="UP001291623"/>
    </source>
</evidence>
<proteinExistence type="predicted"/>
<comment type="caution">
    <text evidence="2">The sequence shown here is derived from an EMBL/GenBank/DDBJ whole genome shotgun (WGS) entry which is preliminary data.</text>
</comment>
<evidence type="ECO:0000256" key="1">
    <source>
        <dbReference type="SAM" id="MobiDB-lite"/>
    </source>
</evidence>
<accession>A0AAE1RTW2</accession>
<organism evidence="2 3">
    <name type="scientific">Anisodus tanguticus</name>
    <dbReference type="NCBI Taxonomy" id="243964"/>
    <lineage>
        <taxon>Eukaryota</taxon>
        <taxon>Viridiplantae</taxon>
        <taxon>Streptophyta</taxon>
        <taxon>Embryophyta</taxon>
        <taxon>Tracheophyta</taxon>
        <taxon>Spermatophyta</taxon>
        <taxon>Magnoliopsida</taxon>
        <taxon>eudicotyledons</taxon>
        <taxon>Gunneridae</taxon>
        <taxon>Pentapetalae</taxon>
        <taxon>asterids</taxon>
        <taxon>lamiids</taxon>
        <taxon>Solanales</taxon>
        <taxon>Solanaceae</taxon>
        <taxon>Solanoideae</taxon>
        <taxon>Hyoscyameae</taxon>
        <taxon>Anisodus</taxon>
    </lineage>
</organism>
<dbReference type="AlphaFoldDB" id="A0AAE1RTW2"/>
<sequence>MAPKPENIGTELMAAPTNSPNSSEKYHKPCLAFPVQIKPQQSFSQRAFLQSLAIEVVASCMNDVLYREPRFGSDPE</sequence>